<evidence type="ECO:0000313" key="17">
    <source>
        <dbReference type="Proteomes" id="UP000077469"/>
    </source>
</evidence>
<dbReference type="PRINTS" id="PR00726">
    <property type="entry name" value="LEXASERPTASE"/>
</dbReference>
<dbReference type="PATRIC" id="fig|1123384.7.peg.536"/>
<dbReference type="InterPro" id="IPR050077">
    <property type="entry name" value="LexA_repressor"/>
</dbReference>
<dbReference type="GO" id="GO:0006508">
    <property type="term" value="P:proteolysis"/>
    <property type="evidence" value="ECO:0007669"/>
    <property type="project" value="InterPro"/>
</dbReference>
<dbReference type="InterPro" id="IPR036286">
    <property type="entry name" value="LexA/Signal_pep-like_sf"/>
</dbReference>
<keyword evidence="17" id="KW-1185">Reference proteome</keyword>
<dbReference type="GO" id="GO:0009432">
    <property type="term" value="P:SOS response"/>
    <property type="evidence" value="ECO:0007669"/>
    <property type="project" value="UniProtKB-UniRule"/>
</dbReference>
<keyword evidence="2 12" id="KW-0678">Repressor</keyword>
<dbReference type="GO" id="GO:0003677">
    <property type="term" value="F:DNA binding"/>
    <property type="evidence" value="ECO:0007669"/>
    <property type="project" value="UniProtKB-UniRule"/>
</dbReference>
<dbReference type="GO" id="GO:0045892">
    <property type="term" value="P:negative regulation of DNA-templated transcription"/>
    <property type="evidence" value="ECO:0007669"/>
    <property type="project" value="UniProtKB-UniRule"/>
</dbReference>
<organism evidence="16 17">
    <name type="scientific">Pseudothermotoga hypogea DSM 11164 = NBRC 106472</name>
    <dbReference type="NCBI Taxonomy" id="1123384"/>
    <lineage>
        <taxon>Bacteria</taxon>
        <taxon>Thermotogati</taxon>
        <taxon>Thermotogota</taxon>
        <taxon>Thermotogae</taxon>
        <taxon>Thermotogales</taxon>
        <taxon>Thermotogaceae</taxon>
        <taxon>Pseudothermotoga</taxon>
    </lineage>
</organism>
<dbReference type="Gene3D" id="2.10.109.10">
    <property type="entry name" value="Umud Fragment, subunit A"/>
    <property type="match status" value="1"/>
</dbReference>
<keyword evidence="8 12" id="KW-0238">DNA-binding</keyword>
<dbReference type="NCBIfam" id="TIGR00498">
    <property type="entry name" value="lexA"/>
    <property type="match status" value="1"/>
</dbReference>
<protein>
    <recommendedName>
        <fullName evidence="12">LexA repressor</fullName>
        <ecNumber evidence="12">3.4.21.88</ecNumber>
    </recommendedName>
</protein>
<dbReference type="Pfam" id="PF00717">
    <property type="entry name" value="Peptidase_S24"/>
    <property type="match status" value="1"/>
</dbReference>
<dbReference type="HAMAP" id="MF_00015">
    <property type="entry name" value="LexA"/>
    <property type="match status" value="1"/>
</dbReference>
<keyword evidence="11 12" id="KW-0742">SOS response</keyword>
<dbReference type="RefSeq" id="WP_031503843.1">
    <property type="nucleotide sequence ID" value="NC_022795.1"/>
</dbReference>
<dbReference type="InterPro" id="IPR036390">
    <property type="entry name" value="WH_DNA-bd_sf"/>
</dbReference>
<dbReference type="CDD" id="cd06529">
    <property type="entry name" value="S24_LexA-like"/>
    <property type="match status" value="1"/>
</dbReference>
<keyword evidence="6 12" id="KW-0068">Autocatalytic cleavage</keyword>
<evidence type="ECO:0000256" key="4">
    <source>
        <dbReference type="ARBA" id="ARBA00022763"/>
    </source>
</evidence>
<dbReference type="STRING" id="1123384.AJ81_02720"/>
<accession>A0A0X1KPT0</accession>
<comment type="caution">
    <text evidence="12">Lacks conserved residue(s) required for the propagation of feature annotation.</text>
</comment>
<keyword evidence="4 12" id="KW-0227">DNA damage</keyword>
<dbReference type="GO" id="GO:0006260">
    <property type="term" value="P:DNA replication"/>
    <property type="evidence" value="ECO:0007669"/>
    <property type="project" value="UniProtKB-UniRule"/>
</dbReference>
<evidence type="ECO:0000313" key="16">
    <source>
        <dbReference type="EMBL" id="AJC73296.1"/>
    </source>
</evidence>
<feature type="site" description="Cleavage; by autolysis" evidence="12">
    <location>
        <begin position="83"/>
        <end position="84"/>
    </location>
</feature>
<dbReference type="InterPro" id="IPR006197">
    <property type="entry name" value="Peptidase_S24_LexA"/>
</dbReference>
<dbReference type="PaxDb" id="1123384-AJ81_02720"/>
<evidence type="ECO:0000256" key="7">
    <source>
        <dbReference type="ARBA" id="ARBA00023015"/>
    </source>
</evidence>
<evidence type="ECO:0000256" key="1">
    <source>
        <dbReference type="ARBA" id="ARBA00007484"/>
    </source>
</evidence>
<dbReference type="Pfam" id="PF01726">
    <property type="entry name" value="LexA_DNA_bind"/>
    <property type="match status" value="1"/>
</dbReference>
<dbReference type="GO" id="GO:0006281">
    <property type="term" value="P:DNA repair"/>
    <property type="evidence" value="ECO:0007669"/>
    <property type="project" value="UniProtKB-UniRule"/>
</dbReference>
<sequence length="199" mass="22457">MRQLTERQKKVLEFIISYMERHGYSPSIRDIAKAFRITPRGAMMHLVALEKKGYISRSKKARSIKLLNMAEAVKLPVVGIIAAGNAIEAIERVVEAIEVPKQMLKSGFEHYVLKVKGDSMVNEHIVENDYVVLRKQNTAENGDIVSVLVDNGETTLKKIYFEPDKIILKPANPSLKPMELEPSRVKITGKVVGVIRIYE</sequence>
<evidence type="ECO:0000256" key="13">
    <source>
        <dbReference type="RuleBase" id="RU003991"/>
    </source>
</evidence>
<comment type="function">
    <text evidence="12">Represses a number of genes involved in the response to DNA damage (SOS response), including recA and lexA. In the presence of single-stranded DNA, RecA interacts with LexA causing an autocatalytic cleavage which disrupts the DNA-binding part of LexA, leading to derepression of the SOS regulon and eventually DNA repair.</text>
</comment>
<dbReference type="InterPro" id="IPR006200">
    <property type="entry name" value="LexA"/>
</dbReference>
<dbReference type="InterPro" id="IPR006199">
    <property type="entry name" value="LexA_DNA-bd_dom"/>
</dbReference>
<keyword evidence="5 12" id="KW-0378">Hydrolase</keyword>
<comment type="similarity">
    <text evidence="1 12 13">Belongs to the peptidase S24 family.</text>
</comment>
<dbReference type="SUPFAM" id="SSF51306">
    <property type="entry name" value="LexA/Signal peptidase"/>
    <property type="match status" value="1"/>
</dbReference>
<evidence type="ECO:0000256" key="11">
    <source>
        <dbReference type="ARBA" id="ARBA00023236"/>
    </source>
</evidence>
<dbReference type="Gene3D" id="1.10.10.10">
    <property type="entry name" value="Winged helix-like DNA-binding domain superfamily/Winged helix DNA-binding domain"/>
    <property type="match status" value="1"/>
</dbReference>
<dbReference type="EMBL" id="CP007141">
    <property type="protein sequence ID" value="AJC73296.1"/>
    <property type="molecule type" value="Genomic_DNA"/>
</dbReference>
<name>A0A0X1KPT0_9THEM</name>
<dbReference type="InterPro" id="IPR015927">
    <property type="entry name" value="Peptidase_S24_S26A/B/C"/>
</dbReference>
<dbReference type="KEGG" id="phy:AJ81_02720"/>
<comment type="catalytic activity">
    <reaction evidence="12">
        <text>Hydrolysis of Ala-|-Gly bond in repressor LexA.</text>
        <dbReference type="EC" id="3.4.21.88"/>
    </reaction>
</comment>
<dbReference type="InterPro" id="IPR039418">
    <property type="entry name" value="LexA-like"/>
</dbReference>
<gene>
    <name evidence="12" type="primary">lexA</name>
    <name evidence="16" type="ORF">AJ81_02720</name>
</gene>
<dbReference type="GO" id="GO:0004252">
    <property type="term" value="F:serine-type endopeptidase activity"/>
    <property type="evidence" value="ECO:0007669"/>
    <property type="project" value="UniProtKB-UniRule"/>
</dbReference>
<dbReference type="SUPFAM" id="SSF46785">
    <property type="entry name" value="Winged helix' DNA-binding domain"/>
    <property type="match status" value="1"/>
</dbReference>
<evidence type="ECO:0000256" key="2">
    <source>
        <dbReference type="ARBA" id="ARBA00022491"/>
    </source>
</evidence>
<comment type="subunit">
    <text evidence="12">Homodimer.</text>
</comment>
<feature type="active site" description="For autocatalytic cleavage activity" evidence="12">
    <location>
        <position position="119"/>
    </location>
</feature>
<evidence type="ECO:0000259" key="15">
    <source>
        <dbReference type="Pfam" id="PF01726"/>
    </source>
</evidence>
<evidence type="ECO:0000256" key="12">
    <source>
        <dbReference type="HAMAP-Rule" id="MF_00015"/>
    </source>
</evidence>
<evidence type="ECO:0000256" key="9">
    <source>
        <dbReference type="ARBA" id="ARBA00023163"/>
    </source>
</evidence>
<evidence type="ECO:0000256" key="6">
    <source>
        <dbReference type="ARBA" id="ARBA00022813"/>
    </source>
</evidence>
<keyword evidence="7 12" id="KW-0805">Transcription regulation</keyword>
<keyword evidence="9 12" id="KW-0804">Transcription</keyword>
<dbReference type="PANTHER" id="PTHR33516:SF2">
    <property type="entry name" value="LEXA REPRESSOR-RELATED"/>
    <property type="match status" value="1"/>
</dbReference>
<evidence type="ECO:0000256" key="3">
    <source>
        <dbReference type="ARBA" id="ARBA00022705"/>
    </source>
</evidence>
<dbReference type="InterPro" id="IPR036388">
    <property type="entry name" value="WH-like_DNA-bd_sf"/>
</dbReference>
<evidence type="ECO:0000256" key="10">
    <source>
        <dbReference type="ARBA" id="ARBA00023204"/>
    </source>
</evidence>
<feature type="domain" description="Peptidase S24/S26A/S26B/S26C" evidence="14">
    <location>
        <begin position="76"/>
        <end position="192"/>
    </location>
</feature>
<feature type="domain" description="LexA repressor DNA-binding" evidence="15">
    <location>
        <begin position="1"/>
        <end position="59"/>
    </location>
</feature>
<feature type="active site" description="For autocatalytic cleavage activity" evidence="12">
    <location>
        <position position="157"/>
    </location>
</feature>
<dbReference type="Proteomes" id="UP000077469">
    <property type="component" value="Chromosome"/>
</dbReference>
<reference evidence="16 17" key="1">
    <citation type="submission" date="2014-01" db="EMBL/GenBank/DDBJ databases">
        <title>Genome sequencing of Thermotog hypogea.</title>
        <authorList>
            <person name="Zhang X."/>
            <person name="Alvare G."/>
            <person name="Fristensky B."/>
            <person name="Chen L."/>
            <person name="Suen T."/>
            <person name="Chen Q."/>
            <person name="Ma K."/>
        </authorList>
    </citation>
    <scope>NUCLEOTIDE SEQUENCE [LARGE SCALE GENOMIC DNA]</scope>
    <source>
        <strain evidence="16 17">DSM 11164</strain>
    </source>
</reference>
<dbReference type="OrthoDB" id="9802364at2"/>
<evidence type="ECO:0000256" key="5">
    <source>
        <dbReference type="ARBA" id="ARBA00022801"/>
    </source>
</evidence>
<keyword evidence="10 12" id="KW-0234">DNA repair</keyword>
<keyword evidence="3 12" id="KW-0235">DNA replication</keyword>
<dbReference type="PANTHER" id="PTHR33516">
    <property type="entry name" value="LEXA REPRESSOR"/>
    <property type="match status" value="1"/>
</dbReference>
<evidence type="ECO:0000259" key="14">
    <source>
        <dbReference type="Pfam" id="PF00717"/>
    </source>
</evidence>
<dbReference type="AlphaFoldDB" id="A0A0X1KPT0"/>
<proteinExistence type="inferred from homology"/>
<evidence type="ECO:0000256" key="8">
    <source>
        <dbReference type="ARBA" id="ARBA00023125"/>
    </source>
</evidence>
<dbReference type="EC" id="3.4.21.88" evidence="12"/>